<keyword evidence="2" id="KW-1185">Reference proteome</keyword>
<gene>
    <name evidence="1" type="ORF">SCD92_16975</name>
</gene>
<dbReference type="RefSeq" id="WP_302723953.1">
    <property type="nucleotide sequence ID" value="NZ_JAULRU010000731.1"/>
</dbReference>
<dbReference type="Proteomes" id="UP001273505">
    <property type="component" value="Unassembled WGS sequence"/>
</dbReference>
<comment type="caution">
    <text evidence="1">The sequence shown here is derived from an EMBL/GenBank/DDBJ whole genome shotgun (WGS) entry which is preliminary data.</text>
</comment>
<name>A0ABU4S594_9GAMM</name>
<proteinExistence type="predicted"/>
<reference evidence="1 2" key="1">
    <citation type="submission" date="2023-11" db="EMBL/GenBank/DDBJ databases">
        <title>Gilvimarinus fulvus sp. nov., isolated from the surface of Kelp.</title>
        <authorList>
            <person name="Sun Y.Y."/>
            <person name="Gong Y."/>
            <person name="Du Z.J."/>
        </authorList>
    </citation>
    <scope>NUCLEOTIDE SEQUENCE [LARGE SCALE GENOMIC DNA]</scope>
    <source>
        <strain evidence="1 2">SDUM040013</strain>
    </source>
</reference>
<dbReference type="InterPro" id="IPR016776">
    <property type="entry name" value="ApeP-like_dehydratase"/>
</dbReference>
<sequence length="176" mass="19108">MTLEHLIPHRPPFRLIDTVLEQAPESVVAQAVVDSNNVFFDASLNAVPSWTAIEYMAQTAAVWVGLHDAEKPGGESADIDPSGEGGEQIRPAFLISARQLQVQQPSFALGATLRIHVDVNFIDGPIVAFHGTIMQCVDGVEQRVCEGEFSAFRPDSLEEYLQASDPQRIAQAGQLA</sequence>
<dbReference type="Pfam" id="PF22817">
    <property type="entry name" value="ApeP-like"/>
    <property type="match status" value="1"/>
</dbReference>
<accession>A0ABU4S594</accession>
<dbReference type="InterPro" id="IPR029069">
    <property type="entry name" value="HotDog_dom_sf"/>
</dbReference>
<evidence type="ECO:0000313" key="2">
    <source>
        <dbReference type="Proteomes" id="UP001273505"/>
    </source>
</evidence>
<evidence type="ECO:0000313" key="1">
    <source>
        <dbReference type="EMBL" id="MDX6851073.1"/>
    </source>
</evidence>
<protein>
    <recommendedName>
        <fullName evidence="3">3-hydroxylacyl-ACP dehydratase</fullName>
    </recommendedName>
</protein>
<organism evidence="1 2">
    <name type="scientific">Gilvimarinus gilvus</name>
    <dbReference type="NCBI Taxonomy" id="3058038"/>
    <lineage>
        <taxon>Bacteria</taxon>
        <taxon>Pseudomonadati</taxon>
        <taxon>Pseudomonadota</taxon>
        <taxon>Gammaproteobacteria</taxon>
        <taxon>Cellvibrionales</taxon>
        <taxon>Cellvibrionaceae</taxon>
        <taxon>Gilvimarinus</taxon>
    </lineage>
</organism>
<dbReference type="Gene3D" id="3.10.129.10">
    <property type="entry name" value="Hotdog Thioesterase"/>
    <property type="match status" value="1"/>
</dbReference>
<dbReference type="EMBL" id="JAXAFO010000038">
    <property type="protein sequence ID" value="MDX6851073.1"/>
    <property type="molecule type" value="Genomic_DNA"/>
</dbReference>
<dbReference type="SUPFAM" id="SSF54637">
    <property type="entry name" value="Thioesterase/thiol ester dehydrase-isomerase"/>
    <property type="match status" value="1"/>
</dbReference>
<evidence type="ECO:0008006" key="3">
    <source>
        <dbReference type="Google" id="ProtNLM"/>
    </source>
</evidence>